<dbReference type="PROSITE" id="PS51462">
    <property type="entry name" value="NUDIX"/>
    <property type="match status" value="1"/>
</dbReference>
<keyword evidence="2" id="KW-0378">Hydrolase</keyword>
<evidence type="ECO:0000256" key="1">
    <source>
        <dbReference type="ARBA" id="ARBA00001946"/>
    </source>
</evidence>
<evidence type="ECO:0000256" key="2">
    <source>
        <dbReference type="ARBA" id="ARBA00022801"/>
    </source>
</evidence>
<dbReference type="Pfam" id="PF00293">
    <property type="entry name" value="NUDIX"/>
    <property type="match status" value="1"/>
</dbReference>
<organism evidence="4 5">
    <name type="scientific">Sphingobacterium cellulitidis</name>
    <dbReference type="NCBI Taxonomy" id="1768011"/>
    <lineage>
        <taxon>Bacteria</taxon>
        <taxon>Pseudomonadati</taxon>
        <taxon>Bacteroidota</taxon>
        <taxon>Sphingobacteriia</taxon>
        <taxon>Sphingobacteriales</taxon>
        <taxon>Sphingobacteriaceae</taxon>
        <taxon>Sphingobacterium</taxon>
    </lineage>
</organism>
<name>A0A8H9G1L8_9SPHI</name>
<dbReference type="AlphaFoldDB" id="A0A8H9G1L8"/>
<reference evidence="4" key="2">
    <citation type="submission" date="2020-09" db="EMBL/GenBank/DDBJ databases">
        <authorList>
            <person name="Sun Q."/>
            <person name="Zhou Y."/>
        </authorList>
    </citation>
    <scope>NUCLEOTIDE SEQUENCE</scope>
    <source>
        <strain evidence="4">CGMCC 1.15966</strain>
    </source>
</reference>
<dbReference type="PANTHER" id="PTHR43046">
    <property type="entry name" value="GDP-MANNOSE MANNOSYL HYDROLASE"/>
    <property type="match status" value="1"/>
</dbReference>
<evidence type="ECO:0000313" key="5">
    <source>
        <dbReference type="Proteomes" id="UP000614460"/>
    </source>
</evidence>
<comment type="cofactor">
    <cofactor evidence="1">
        <name>Mg(2+)</name>
        <dbReference type="ChEBI" id="CHEBI:18420"/>
    </cofactor>
</comment>
<keyword evidence="5" id="KW-1185">Reference proteome</keyword>
<dbReference type="SUPFAM" id="SSF55811">
    <property type="entry name" value="Nudix"/>
    <property type="match status" value="1"/>
</dbReference>
<dbReference type="GO" id="GO:0016787">
    <property type="term" value="F:hydrolase activity"/>
    <property type="evidence" value="ECO:0007669"/>
    <property type="project" value="UniProtKB-KW"/>
</dbReference>
<dbReference type="PANTHER" id="PTHR43046:SF2">
    <property type="entry name" value="8-OXO-DGTP DIPHOSPHATASE-RELATED"/>
    <property type="match status" value="1"/>
</dbReference>
<dbReference type="Gene3D" id="3.90.79.10">
    <property type="entry name" value="Nucleoside Triphosphate Pyrophosphohydrolase"/>
    <property type="match status" value="1"/>
</dbReference>
<accession>A0A8H9G1L8</accession>
<reference evidence="4" key="1">
    <citation type="journal article" date="2014" name="Int. J. Syst. Evol. Microbiol.">
        <title>Complete genome sequence of Corynebacterium casei LMG S-19264T (=DSM 44701T), isolated from a smear-ripened cheese.</title>
        <authorList>
            <consortium name="US DOE Joint Genome Institute (JGI-PGF)"/>
            <person name="Walter F."/>
            <person name="Albersmeier A."/>
            <person name="Kalinowski J."/>
            <person name="Ruckert C."/>
        </authorList>
    </citation>
    <scope>NUCLEOTIDE SEQUENCE</scope>
    <source>
        <strain evidence="4">CGMCC 1.15966</strain>
    </source>
</reference>
<comment type="caution">
    <text evidence="4">The sequence shown here is derived from an EMBL/GenBank/DDBJ whole genome shotgun (WGS) entry which is preliminary data.</text>
</comment>
<dbReference type="InterPro" id="IPR000086">
    <property type="entry name" value="NUDIX_hydrolase_dom"/>
</dbReference>
<dbReference type="InterPro" id="IPR015797">
    <property type="entry name" value="NUDIX_hydrolase-like_dom_sf"/>
</dbReference>
<feature type="domain" description="Nudix hydrolase" evidence="3">
    <location>
        <begin position="6"/>
        <end position="135"/>
    </location>
</feature>
<evidence type="ECO:0000259" key="3">
    <source>
        <dbReference type="PROSITE" id="PS51462"/>
    </source>
</evidence>
<protein>
    <submittedName>
        <fullName evidence="4">DNA mismatch repair protein MutT</fullName>
    </submittedName>
</protein>
<proteinExistence type="predicted"/>
<dbReference type="EMBL" id="BMKM01000009">
    <property type="protein sequence ID" value="GGE29835.1"/>
    <property type="molecule type" value="Genomic_DNA"/>
</dbReference>
<dbReference type="RefSeq" id="WP_094255972.1">
    <property type="nucleotide sequence ID" value="NZ_BMKM01000009.1"/>
</dbReference>
<gene>
    <name evidence="4" type="ORF">GCM10011516_29530</name>
</gene>
<dbReference type="Proteomes" id="UP000614460">
    <property type="component" value="Unassembled WGS sequence"/>
</dbReference>
<evidence type="ECO:0000313" key="4">
    <source>
        <dbReference type="EMBL" id="GGE29835.1"/>
    </source>
</evidence>
<dbReference type="CDD" id="cd04690">
    <property type="entry name" value="NUDIX_Hydrolase"/>
    <property type="match status" value="1"/>
</dbReference>
<sequence>MKLNNYITIAVGIIINESDELLTVQKEGSSYYQLPGGKIEGEERPVSSLIRELKEELDVELVESGCRLLGVHEAQAVNETGKTVRGYVFQCDFMKEFNAIQPHAELKEIRWVKKSEVETVKLANLLRQFALPIWLGE</sequence>